<accession>A0ABS3WNH2</accession>
<keyword evidence="4" id="KW-0411">Iron-sulfur</keyword>
<name>A0ABS3WNH2_9ACTN</name>
<proteinExistence type="predicted"/>
<dbReference type="InterPro" id="IPR029063">
    <property type="entry name" value="SAM-dependent_MTases_sf"/>
</dbReference>
<keyword evidence="7" id="KW-1185">Reference proteome</keyword>
<evidence type="ECO:0000256" key="2">
    <source>
        <dbReference type="ARBA" id="ARBA00022946"/>
    </source>
</evidence>
<reference evidence="6 7" key="1">
    <citation type="submission" date="2021-02" db="EMBL/GenBank/DDBJ databases">
        <title>Streptomyces spirodelae sp. nov., isolated from duckweed.</title>
        <authorList>
            <person name="Saimee Y."/>
            <person name="Duangmal K."/>
        </authorList>
    </citation>
    <scope>NUCLEOTIDE SEQUENCE [LARGE SCALE GENOMIC DNA]</scope>
    <source>
        <strain evidence="6 7">DW4-2</strain>
    </source>
</reference>
<dbReference type="InterPro" id="IPR015324">
    <property type="entry name" value="Ribosomal_Rsm22-like"/>
</dbReference>
<evidence type="ECO:0000256" key="1">
    <source>
        <dbReference type="ARBA" id="ARBA00022723"/>
    </source>
</evidence>
<dbReference type="SUPFAM" id="SSF53335">
    <property type="entry name" value="S-adenosyl-L-methionine-dependent methyltransferases"/>
    <property type="match status" value="1"/>
</dbReference>
<dbReference type="PANTHER" id="PTHR13184">
    <property type="entry name" value="37S RIBOSOMAL PROTEIN S22"/>
    <property type="match status" value="1"/>
</dbReference>
<dbReference type="EMBL" id="JAFFZN010000002">
    <property type="protein sequence ID" value="MBO8184569.1"/>
    <property type="molecule type" value="Genomic_DNA"/>
</dbReference>
<gene>
    <name evidence="6" type="ORF">JW592_03630</name>
</gene>
<keyword evidence="2" id="KW-0809">Transit peptide</keyword>
<sequence>MIEQELRGALAAALDGLPARQASAAVERLIAHYRGETPTTAPVLRDGADAAAYAAYRMPATFAAASAALEALAERAPGWAPAGHLDVGGGTGAAVWAAAQVWDTARSTVVLDWAEPALALGRRLASGAGSAALHGAEWRRGSLRGGTAPEWEPADLVTVSYVLGELADADRRAVVEAAARAARGAVVLVEPGTPDGYLRIREGREALIAAGLRVLAPCPHDGACPIVPGQDWCHFAVRVARSSLHRRVKGGELPYEDEKFSYVVAVHERVPGAPAPARIVRRPQLRKGQVLLDLCEGEGEDEVEGEDGGGLRRRTVTKREGPTYRAARKAEWGGAFPHTHP</sequence>
<feature type="region of interest" description="Disordered" evidence="5">
    <location>
        <begin position="320"/>
        <end position="341"/>
    </location>
</feature>
<dbReference type="GO" id="GO:0032259">
    <property type="term" value="P:methylation"/>
    <property type="evidence" value="ECO:0007669"/>
    <property type="project" value="UniProtKB-KW"/>
</dbReference>
<dbReference type="Gene3D" id="3.40.50.150">
    <property type="entry name" value="Vaccinia Virus protein VP39"/>
    <property type="match status" value="1"/>
</dbReference>
<comment type="caution">
    <text evidence="6">The sequence shown here is derived from an EMBL/GenBank/DDBJ whole genome shotgun (WGS) entry which is preliminary data.</text>
</comment>
<keyword evidence="6" id="KW-0808">Transferase</keyword>
<dbReference type="Pfam" id="PF09243">
    <property type="entry name" value="Rsm22"/>
    <property type="match status" value="1"/>
</dbReference>
<evidence type="ECO:0000256" key="4">
    <source>
        <dbReference type="ARBA" id="ARBA00023014"/>
    </source>
</evidence>
<keyword evidence="6" id="KW-0489">Methyltransferase</keyword>
<dbReference type="InterPro" id="IPR052571">
    <property type="entry name" value="Mt_RNA_Methyltransferase"/>
</dbReference>
<dbReference type="GO" id="GO:0008168">
    <property type="term" value="F:methyltransferase activity"/>
    <property type="evidence" value="ECO:0007669"/>
    <property type="project" value="UniProtKB-KW"/>
</dbReference>
<dbReference type="RefSeq" id="WP_209263368.1">
    <property type="nucleotide sequence ID" value="NZ_JAFFZN010000002.1"/>
</dbReference>
<evidence type="ECO:0000313" key="6">
    <source>
        <dbReference type="EMBL" id="MBO8184569.1"/>
    </source>
</evidence>
<evidence type="ECO:0000313" key="7">
    <source>
        <dbReference type="Proteomes" id="UP001518976"/>
    </source>
</evidence>
<evidence type="ECO:0000256" key="5">
    <source>
        <dbReference type="SAM" id="MobiDB-lite"/>
    </source>
</evidence>
<keyword evidence="1" id="KW-0479">Metal-binding</keyword>
<protein>
    <submittedName>
        <fullName evidence="6">rRNA methyltransferase</fullName>
    </submittedName>
</protein>
<keyword evidence="3" id="KW-0408">Iron</keyword>
<dbReference type="PANTHER" id="PTHR13184:SF5">
    <property type="entry name" value="METHYLTRANSFERASE-LIKE PROTEIN 17, MITOCHONDRIAL"/>
    <property type="match status" value="1"/>
</dbReference>
<dbReference type="Proteomes" id="UP001518976">
    <property type="component" value="Unassembled WGS sequence"/>
</dbReference>
<organism evidence="6 7">
    <name type="scientific">Streptomyces spirodelae</name>
    <dbReference type="NCBI Taxonomy" id="2812904"/>
    <lineage>
        <taxon>Bacteria</taxon>
        <taxon>Bacillati</taxon>
        <taxon>Actinomycetota</taxon>
        <taxon>Actinomycetes</taxon>
        <taxon>Kitasatosporales</taxon>
        <taxon>Streptomycetaceae</taxon>
        <taxon>Streptomyces</taxon>
    </lineage>
</organism>
<evidence type="ECO:0000256" key="3">
    <source>
        <dbReference type="ARBA" id="ARBA00023004"/>
    </source>
</evidence>